<accession>A0A8C6CPG1</accession>
<keyword evidence="3" id="KW-0689">Ribosomal protein</keyword>
<evidence type="ECO:0000256" key="1">
    <source>
        <dbReference type="ARBA" id="ARBA00003362"/>
    </source>
</evidence>
<dbReference type="PANTHER" id="PTHR45696">
    <property type="entry name" value="60S ACIDIC RIBOSOMAL PROTEIN P1"/>
    <property type="match status" value="1"/>
</dbReference>
<reference evidence="5" key="1">
    <citation type="submission" date="2025-08" db="UniProtKB">
        <authorList>
            <consortium name="Ensembl"/>
        </authorList>
    </citation>
    <scope>IDENTIFICATION</scope>
</reference>
<dbReference type="PANTHER" id="PTHR45696:SF32">
    <property type="entry name" value="LARGE RIBOSOMAL SUBUNIT PROTEIN P1"/>
    <property type="match status" value="1"/>
</dbReference>
<sequence length="52" mass="5905">MASVSELACIYSALILHDDEVMVTEDKINALIKKNLKSMMMTWALVFFTKPL</sequence>
<dbReference type="GO" id="GO:0043021">
    <property type="term" value="F:ribonucleoprotein complex binding"/>
    <property type="evidence" value="ECO:0007669"/>
    <property type="project" value="TreeGrafter"/>
</dbReference>
<keyword evidence="6" id="KW-1185">Reference proteome</keyword>
<evidence type="ECO:0000313" key="5">
    <source>
        <dbReference type="Ensembl" id="ENSMMSP00000000243.1"/>
    </source>
</evidence>
<dbReference type="GO" id="GO:0003735">
    <property type="term" value="F:structural constituent of ribosome"/>
    <property type="evidence" value="ECO:0007669"/>
    <property type="project" value="TreeGrafter"/>
</dbReference>
<protein>
    <recommendedName>
        <fullName evidence="7">Ribosomal protein lateral stalk subunit P1</fullName>
    </recommendedName>
</protein>
<dbReference type="Ensembl" id="ENSMMST00000000262.1">
    <property type="protein sequence ID" value="ENSMMSP00000000243.1"/>
    <property type="gene ID" value="ENSMMSG00000000216.1"/>
</dbReference>
<dbReference type="GO" id="GO:0022625">
    <property type="term" value="C:cytosolic large ribosomal subunit"/>
    <property type="evidence" value="ECO:0007669"/>
    <property type="project" value="TreeGrafter"/>
</dbReference>
<evidence type="ECO:0008006" key="7">
    <source>
        <dbReference type="Google" id="ProtNLM"/>
    </source>
</evidence>
<dbReference type="InterPro" id="IPR038716">
    <property type="entry name" value="P1/P2_N_sf"/>
</dbReference>
<dbReference type="GO" id="GO:0030295">
    <property type="term" value="F:protein kinase activator activity"/>
    <property type="evidence" value="ECO:0007669"/>
    <property type="project" value="TreeGrafter"/>
</dbReference>
<proteinExistence type="inferred from homology"/>
<keyword evidence="4" id="KW-0687">Ribonucleoprotein</keyword>
<reference evidence="5" key="2">
    <citation type="submission" date="2025-09" db="UniProtKB">
        <authorList>
            <consortium name="Ensembl"/>
        </authorList>
    </citation>
    <scope>IDENTIFICATION</scope>
</reference>
<evidence type="ECO:0000313" key="6">
    <source>
        <dbReference type="Proteomes" id="UP000694544"/>
    </source>
</evidence>
<dbReference type="GeneTree" id="ENSGT01140000282711"/>
<dbReference type="GO" id="GO:0002181">
    <property type="term" value="P:cytoplasmic translation"/>
    <property type="evidence" value="ECO:0007669"/>
    <property type="project" value="TreeGrafter"/>
</dbReference>
<comment type="similarity">
    <text evidence="2">Belongs to the eukaryotic ribosomal protein P1/P2 family.</text>
</comment>
<evidence type="ECO:0000256" key="3">
    <source>
        <dbReference type="ARBA" id="ARBA00022980"/>
    </source>
</evidence>
<name>A0A8C6CPG1_MOSMO</name>
<dbReference type="AlphaFoldDB" id="A0A8C6CPG1"/>
<dbReference type="Gene3D" id="1.10.10.1410">
    <property type="match status" value="1"/>
</dbReference>
<dbReference type="Proteomes" id="UP000694544">
    <property type="component" value="Unplaced"/>
</dbReference>
<comment type="function">
    <text evidence="1">Plays an important role in the elongation step of protein synthesis.</text>
</comment>
<evidence type="ECO:0000256" key="2">
    <source>
        <dbReference type="ARBA" id="ARBA00005436"/>
    </source>
</evidence>
<organism evidence="5 6">
    <name type="scientific">Moschus moschiferus</name>
    <name type="common">Siberian musk deer</name>
    <name type="synonym">Moschus sibiricus</name>
    <dbReference type="NCBI Taxonomy" id="68415"/>
    <lineage>
        <taxon>Eukaryota</taxon>
        <taxon>Metazoa</taxon>
        <taxon>Chordata</taxon>
        <taxon>Craniata</taxon>
        <taxon>Vertebrata</taxon>
        <taxon>Euteleostomi</taxon>
        <taxon>Mammalia</taxon>
        <taxon>Eutheria</taxon>
        <taxon>Laurasiatheria</taxon>
        <taxon>Artiodactyla</taxon>
        <taxon>Ruminantia</taxon>
        <taxon>Pecora</taxon>
        <taxon>Moschidae</taxon>
        <taxon>Moschus</taxon>
    </lineage>
</organism>
<evidence type="ECO:0000256" key="4">
    <source>
        <dbReference type="ARBA" id="ARBA00023274"/>
    </source>
</evidence>